<protein>
    <submittedName>
        <fullName evidence="1">Uncharacterized protein</fullName>
    </submittedName>
</protein>
<proteinExistence type="predicted"/>
<sequence>MSNKYHSVTVAIEKGLKEEDIKPIVDAIKMIKGVISAEGNIADATLYIAESRARHEIQQKIVDIVFK</sequence>
<organism evidence="1 2">
    <name type="scientific">candidate division WWE3 bacterium RIFOXYD1_FULL_39_9</name>
    <dbReference type="NCBI Taxonomy" id="1802649"/>
    <lineage>
        <taxon>Bacteria</taxon>
        <taxon>Katanobacteria</taxon>
    </lineage>
</organism>
<dbReference type="Proteomes" id="UP000176815">
    <property type="component" value="Unassembled WGS sequence"/>
</dbReference>
<evidence type="ECO:0000313" key="1">
    <source>
        <dbReference type="EMBL" id="OGC76248.1"/>
    </source>
</evidence>
<comment type="caution">
    <text evidence="1">The sequence shown here is derived from an EMBL/GenBank/DDBJ whole genome shotgun (WGS) entry which is preliminary data.</text>
</comment>
<name>A0A1F4X3H7_UNCKA</name>
<reference evidence="1 2" key="1">
    <citation type="journal article" date="2016" name="Nat. Commun.">
        <title>Thousands of microbial genomes shed light on interconnected biogeochemical processes in an aquifer system.</title>
        <authorList>
            <person name="Anantharaman K."/>
            <person name="Brown C.T."/>
            <person name="Hug L.A."/>
            <person name="Sharon I."/>
            <person name="Castelle C.J."/>
            <person name="Probst A.J."/>
            <person name="Thomas B.C."/>
            <person name="Singh A."/>
            <person name="Wilkins M.J."/>
            <person name="Karaoz U."/>
            <person name="Brodie E.L."/>
            <person name="Williams K.H."/>
            <person name="Hubbard S.S."/>
            <person name="Banfield J.F."/>
        </authorList>
    </citation>
    <scope>NUCLEOTIDE SEQUENCE [LARGE SCALE GENOMIC DNA]</scope>
</reference>
<dbReference type="AlphaFoldDB" id="A0A1F4X3H7"/>
<accession>A0A1F4X3H7</accession>
<dbReference type="EMBL" id="MEWG01000047">
    <property type="protein sequence ID" value="OGC76248.1"/>
    <property type="molecule type" value="Genomic_DNA"/>
</dbReference>
<evidence type="ECO:0000313" key="2">
    <source>
        <dbReference type="Proteomes" id="UP000176815"/>
    </source>
</evidence>
<gene>
    <name evidence="1" type="ORF">A2619_02225</name>
</gene>